<evidence type="ECO:0000256" key="2">
    <source>
        <dbReference type="RuleBase" id="RU003616"/>
    </source>
</evidence>
<dbReference type="Proteomes" id="UP000177040">
    <property type="component" value="Unassembled WGS sequence"/>
</dbReference>
<dbReference type="InterPro" id="IPR031107">
    <property type="entry name" value="Small_HSP"/>
</dbReference>
<sequence>MAQHIKKSYLLPLVKNFVEPDYSLAQTWPFGDEHWSTAETEGKLAVDVIETETSIIVITTIAGARLEAIEVFAHNDIITIRGRRDAPIAVEDGVEFIHTECFWGPFSRTIVLPAEIKAEQARAEYKNGVLTIRIPKRKVDTKISVKIIEE</sequence>
<evidence type="ECO:0000313" key="5">
    <source>
        <dbReference type="Proteomes" id="UP000177040"/>
    </source>
</evidence>
<comment type="caution">
    <text evidence="4">The sequence shown here is derived from an EMBL/GenBank/DDBJ whole genome shotgun (WGS) entry which is preliminary data.</text>
</comment>
<gene>
    <name evidence="4" type="ORF">A2983_03470</name>
</gene>
<dbReference type="PROSITE" id="PS01031">
    <property type="entry name" value="SHSP"/>
    <property type="match status" value="1"/>
</dbReference>
<reference evidence="4 5" key="1">
    <citation type="journal article" date="2016" name="Nat. Commun.">
        <title>Thousands of microbial genomes shed light on interconnected biogeochemical processes in an aquifer system.</title>
        <authorList>
            <person name="Anantharaman K."/>
            <person name="Brown C.T."/>
            <person name="Hug L.A."/>
            <person name="Sharon I."/>
            <person name="Castelle C.J."/>
            <person name="Probst A.J."/>
            <person name="Thomas B.C."/>
            <person name="Singh A."/>
            <person name="Wilkins M.J."/>
            <person name="Karaoz U."/>
            <person name="Brodie E.L."/>
            <person name="Williams K.H."/>
            <person name="Hubbard S.S."/>
            <person name="Banfield J.F."/>
        </authorList>
    </citation>
    <scope>NUCLEOTIDE SEQUENCE [LARGE SCALE GENOMIC DNA]</scope>
</reference>
<dbReference type="PANTHER" id="PTHR11527">
    <property type="entry name" value="HEAT-SHOCK PROTEIN 20 FAMILY MEMBER"/>
    <property type="match status" value="1"/>
</dbReference>
<comment type="similarity">
    <text evidence="1 2">Belongs to the small heat shock protein (HSP20) family.</text>
</comment>
<dbReference type="CDD" id="cd06464">
    <property type="entry name" value="ACD_sHsps-like"/>
    <property type="match status" value="1"/>
</dbReference>
<dbReference type="EMBL" id="MFQH01000017">
    <property type="protein sequence ID" value="OGH78109.1"/>
    <property type="molecule type" value="Genomic_DNA"/>
</dbReference>
<accession>A0A1F6N2F0</accession>
<name>A0A1F6N2F0_9BACT</name>
<protein>
    <recommendedName>
        <fullName evidence="3">SHSP domain-containing protein</fullName>
    </recommendedName>
</protein>
<evidence type="ECO:0000313" key="4">
    <source>
        <dbReference type="EMBL" id="OGH78109.1"/>
    </source>
</evidence>
<dbReference type="SUPFAM" id="SSF49764">
    <property type="entry name" value="HSP20-like chaperones"/>
    <property type="match status" value="1"/>
</dbReference>
<dbReference type="InterPro" id="IPR002068">
    <property type="entry name" value="A-crystallin/Hsp20_dom"/>
</dbReference>
<proteinExistence type="inferred from homology"/>
<dbReference type="Pfam" id="PF00011">
    <property type="entry name" value="HSP20"/>
    <property type="match status" value="1"/>
</dbReference>
<organism evidence="4 5">
    <name type="scientific">Candidatus Magasanikbacteria bacterium RIFCSPLOWO2_01_FULL_40_15</name>
    <dbReference type="NCBI Taxonomy" id="1798686"/>
    <lineage>
        <taxon>Bacteria</taxon>
        <taxon>Candidatus Magasanikiibacteriota</taxon>
    </lineage>
</organism>
<dbReference type="InterPro" id="IPR008978">
    <property type="entry name" value="HSP20-like_chaperone"/>
</dbReference>
<dbReference type="AlphaFoldDB" id="A0A1F6N2F0"/>
<dbReference type="Gene3D" id="2.60.40.790">
    <property type="match status" value="1"/>
</dbReference>
<evidence type="ECO:0000256" key="1">
    <source>
        <dbReference type="PROSITE-ProRule" id="PRU00285"/>
    </source>
</evidence>
<evidence type="ECO:0000259" key="3">
    <source>
        <dbReference type="PROSITE" id="PS01031"/>
    </source>
</evidence>
<feature type="domain" description="SHSP" evidence="3">
    <location>
        <begin position="37"/>
        <end position="150"/>
    </location>
</feature>